<evidence type="ECO:0000256" key="4">
    <source>
        <dbReference type="ARBA" id="ARBA00022801"/>
    </source>
</evidence>
<keyword evidence="5" id="KW-0106">Calcium</keyword>
<protein>
    <recommendedName>
        <fullName evidence="7">Bet v I/Major latex protein domain-containing protein</fullName>
    </recommendedName>
</protein>
<evidence type="ECO:0000256" key="2">
    <source>
        <dbReference type="ARBA" id="ARBA00022722"/>
    </source>
</evidence>
<dbReference type="InterPro" id="IPR052006">
    <property type="entry name" value="MLP-like"/>
</dbReference>
<evidence type="ECO:0000256" key="6">
    <source>
        <dbReference type="ARBA" id="ARBA00038242"/>
    </source>
</evidence>
<dbReference type="InterPro" id="IPR000916">
    <property type="entry name" value="Bet_v_I/MLP"/>
</dbReference>
<sequence>MALSGKVSIEFGIKATISQWFNLFHKNLNQVQNICERIPEANVHQGDWHTIGSVKNWTFIIDGKPVKHKEKIEAIDESKKTITWSFFGEDLGQQYKVFKITMQLNGKENGSYLLKWIIEYELVNENVEPPYAYLDFLNKSSKHVDDYLVGA</sequence>
<dbReference type="SMART" id="SM01037">
    <property type="entry name" value="Bet_v_1"/>
    <property type="match status" value="1"/>
</dbReference>
<dbReference type="KEGG" id="lang:109329682"/>
<dbReference type="Pfam" id="PF00407">
    <property type="entry name" value="Bet_v_1"/>
    <property type="match status" value="1"/>
</dbReference>
<dbReference type="EMBL" id="CM007376">
    <property type="protein sequence ID" value="OIV95102.1"/>
    <property type="molecule type" value="Genomic_DNA"/>
</dbReference>
<evidence type="ECO:0000256" key="5">
    <source>
        <dbReference type="ARBA" id="ARBA00022837"/>
    </source>
</evidence>
<dbReference type="AlphaFoldDB" id="A0A4P1QUC8"/>
<evidence type="ECO:0000256" key="3">
    <source>
        <dbReference type="ARBA" id="ARBA00022723"/>
    </source>
</evidence>
<keyword evidence="9" id="KW-1185">Reference proteome</keyword>
<evidence type="ECO:0000259" key="7">
    <source>
        <dbReference type="SMART" id="SM01037"/>
    </source>
</evidence>
<gene>
    <name evidence="8" type="ORF">TanjilG_21492</name>
</gene>
<dbReference type="InterPro" id="IPR023393">
    <property type="entry name" value="START-like_dom_sf"/>
</dbReference>
<evidence type="ECO:0000313" key="9">
    <source>
        <dbReference type="Proteomes" id="UP000188354"/>
    </source>
</evidence>
<dbReference type="Proteomes" id="UP000188354">
    <property type="component" value="Chromosome LG16"/>
</dbReference>
<keyword evidence="2" id="KW-0540">Nuclease</keyword>
<dbReference type="SUPFAM" id="SSF55961">
    <property type="entry name" value="Bet v1-like"/>
    <property type="match status" value="1"/>
</dbReference>
<dbReference type="STRING" id="3871.A0A4P1QUC8"/>
<dbReference type="Gramene" id="OIV95102">
    <property type="protein sequence ID" value="OIV95102"/>
    <property type="gene ID" value="TanjilG_21492"/>
</dbReference>
<evidence type="ECO:0000313" key="8">
    <source>
        <dbReference type="EMBL" id="OIV95102.1"/>
    </source>
</evidence>
<comment type="subcellular location">
    <subcellularLocation>
        <location evidence="1">Cytoplasm</location>
        <location evidence="1">Cytosol</location>
    </subcellularLocation>
</comment>
<proteinExistence type="inferred from homology"/>
<accession>A0A4P1QUC8</accession>
<name>A0A4P1QUC8_LUPAN</name>
<dbReference type="Gene3D" id="3.30.530.20">
    <property type="match status" value="1"/>
</dbReference>
<comment type="similarity">
    <text evidence="6">Belongs to the MLP family.</text>
</comment>
<keyword evidence="3" id="KW-0479">Metal-binding</keyword>
<dbReference type="GO" id="GO:0016787">
    <property type="term" value="F:hydrolase activity"/>
    <property type="evidence" value="ECO:0007669"/>
    <property type="project" value="UniProtKB-KW"/>
</dbReference>
<keyword evidence="4" id="KW-0378">Hydrolase</keyword>
<dbReference type="PANTHER" id="PTHR31338:SF16">
    <property type="entry name" value="POLYKETIDE CYCLASE_DEHYDRASE AND LIPID TRANSPORT SUPERFAMILY PROTEIN"/>
    <property type="match status" value="1"/>
</dbReference>
<dbReference type="GO" id="GO:0004518">
    <property type="term" value="F:nuclease activity"/>
    <property type="evidence" value="ECO:0007669"/>
    <property type="project" value="UniProtKB-KW"/>
</dbReference>
<organism evidence="8 9">
    <name type="scientific">Lupinus angustifolius</name>
    <name type="common">Narrow-leaved blue lupine</name>
    <dbReference type="NCBI Taxonomy" id="3871"/>
    <lineage>
        <taxon>Eukaryota</taxon>
        <taxon>Viridiplantae</taxon>
        <taxon>Streptophyta</taxon>
        <taxon>Embryophyta</taxon>
        <taxon>Tracheophyta</taxon>
        <taxon>Spermatophyta</taxon>
        <taxon>Magnoliopsida</taxon>
        <taxon>eudicotyledons</taxon>
        <taxon>Gunneridae</taxon>
        <taxon>Pentapetalae</taxon>
        <taxon>rosids</taxon>
        <taxon>fabids</taxon>
        <taxon>Fabales</taxon>
        <taxon>Fabaceae</taxon>
        <taxon>Papilionoideae</taxon>
        <taxon>50 kb inversion clade</taxon>
        <taxon>genistoids sensu lato</taxon>
        <taxon>core genistoids</taxon>
        <taxon>Genisteae</taxon>
        <taxon>Lupinus</taxon>
    </lineage>
</organism>
<reference evidence="8 9" key="1">
    <citation type="journal article" date="2017" name="Plant Biotechnol. J.">
        <title>A comprehensive draft genome sequence for lupin (Lupinus angustifolius), an emerging health food: insights into plant-microbe interactions and legume evolution.</title>
        <authorList>
            <person name="Hane J.K."/>
            <person name="Ming Y."/>
            <person name="Kamphuis L.G."/>
            <person name="Nelson M.N."/>
            <person name="Garg G."/>
            <person name="Atkins C.A."/>
            <person name="Bayer P.E."/>
            <person name="Bravo A."/>
            <person name="Bringans S."/>
            <person name="Cannon S."/>
            <person name="Edwards D."/>
            <person name="Foley R."/>
            <person name="Gao L.L."/>
            <person name="Harrison M.J."/>
            <person name="Huang W."/>
            <person name="Hurgobin B."/>
            <person name="Li S."/>
            <person name="Liu C.W."/>
            <person name="McGrath A."/>
            <person name="Morahan G."/>
            <person name="Murray J."/>
            <person name="Weller J."/>
            <person name="Jian J."/>
            <person name="Singh K.B."/>
        </authorList>
    </citation>
    <scope>NUCLEOTIDE SEQUENCE [LARGE SCALE GENOMIC DNA]</scope>
    <source>
        <strain evidence="9">cv. Tanjil</strain>
        <tissue evidence="8">Whole plant</tissue>
    </source>
</reference>
<dbReference type="GO" id="GO:0005829">
    <property type="term" value="C:cytosol"/>
    <property type="evidence" value="ECO:0007669"/>
    <property type="project" value="UniProtKB-SubCell"/>
</dbReference>
<dbReference type="PANTHER" id="PTHR31338">
    <property type="entry name" value="POLYKETIDE CYCLASE/DEHYDRASE AND LIPID TRANSPORT SUPERFAMILY PROTEIN"/>
    <property type="match status" value="1"/>
</dbReference>
<feature type="domain" description="Bet v I/Major latex protein" evidence="7">
    <location>
        <begin position="2"/>
        <end position="151"/>
    </location>
</feature>
<dbReference type="GO" id="GO:0046872">
    <property type="term" value="F:metal ion binding"/>
    <property type="evidence" value="ECO:0007669"/>
    <property type="project" value="UniProtKB-KW"/>
</dbReference>
<dbReference type="OrthoDB" id="60092at2759"/>
<evidence type="ECO:0000256" key="1">
    <source>
        <dbReference type="ARBA" id="ARBA00004514"/>
    </source>
</evidence>
<dbReference type="GO" id="GO:0006952">
    <property type="term" value="P:defense response"/>
    <property type="evidence" value="ECO:0007669"/>
    <property type="project" value="InterPro"/>
</dbReference>